<evidence type="ECO:0008006" key="4">
    <source>
        <dbReference type="Google" id="ProtNLM"/>
    </source>
</evidence>
<dbReference type="InterPro" id="IPR004386">
    <property type="entry name" value="Toxin_YafQ-like"/>
</dbReference>
<dbReference type="NCBIfam" id="TIGR02385">
    <property type="entry name" value="RelE_StbE"/>
    <property type="match status" value="1"/>
</dbReference>
<proteinExistence type="predicted"/>
<dbReference type="SUPFAM" id="SSF143011">
    <property type="entry name" value="RelE-like"/>
    <property type="match status" value="1"/>
</dbReference>
<gene>
    <name evidence="2" type="ORF">US54_C0001G0053</name>
</gene>
<accession>A0A0G0H6M9</accession>
<dbReference type="STRING" id="1618481.US54_C0001G0053"/>
<evidence type="ECO:0000313" key="2">
    <source>
        <dbReference type="EMBL" id="KKQ38928.1"/>
    </source>
</evidence>
<dbReference type="EMBL" id="LBTJ01000001">
    <property type="protein sequence ID" value="KKQ38928.1"/>
    <property type="molecule type" value="Genomic_DNA"/>
</dbReference>
<evidence type="ECO:0000313" key="3">
    <source>
        <dbReference type="Proteomes" id="UP000034471"/>
    </source>
</evidence>
<dbReference type="InterPro" id="IPR007712">
    <property type="entry name" value="RelE/ParE_toxin"/>
</dbReference>
<keyword evidence="1" id="KW-1277">Toxin-antitoxin system</keyword>
<protein>
    <recommendedName>
        <fullName evidence="4">Plasmid stabilization system</fullName>
    </recommendedName>
</protein>
<dbReference type="Gene3D" id="3.30.2310.20">
    <property type="entry name" value="RelE-like"/>
    <property type="match status" value="1"/>
</dbReference>
<evidence type="ECO:0000256" key="1">
    <source>
        <dbReference type="ARBA" id="ARBA00022649"/>
    </source>
</evidence>
<sequence>MRESKSVEYSNQFTKQLKKASIKIKKAFLRRRQLFIQNPQHPLLKNHSLVGELAGLSSFNVTGDWRAVFKEEINKITFVALGTHSQLYR</sequence>
<organism evidence="2 3">
    <name type="scientific">Candidatus Roizmanbacteria bacterium GW2011_GWA2_37_7</name>
    <dbReference type="NCBI Taxonomy" id="1618481"/>
    <lineage>
        <taxon>Bacteria</taxon>
        <taxon>Candidatus Roizmaniibacteriota</taxon>
    </lineage>
</organism>
<comment type="caution">
    <text evidence="2">The sequence shown here is derived from an EMBL/GenBank/DDBJ whole genome shotgun (WGS) entry which is preliminary data.</text>
</comment>
<dbReference type="Proteomes" id="UP000034471">
    <property type="component" value="Unassembled WGS sequence"/>
</dbReference>
<dbReference type="Pfam" id="PF15738">
    <property type="entry name" value="YafQ_toxin"/>
    <property type="match status" value="1"/>
</dbReference>
<reference evidence="2 3" key="1">
    <citation type="journal article" date="2015" name="Nature">
        <title>rRNA introns, odd ribosomes, and small enigmatic genomes across a large radiation of phyla.</title>
        <authorList>
            <person name="Brown C.T."/>
            <person name="Hug L.A."/>
            <person name="Thomas B.C."/>
            <person name="Sharon I."/>
            <person name="Castelle C.J."/>
            <person name="Singh A."/>
            <person name="Wilkins M.J."/>
            <person name="Williams K.H."/>
            <person name="Banfield J.F."/>
        </authorList>
    </citation>
    <scope>NUCLEOTIDE SEQUENCE [LARGE SCALE GENOMIC DNA]</scope>
</reference>
<dbReference type="AlphaFoldDB" id="A0A0G0H6M9"/>
<dbReference type="InterPro" id="IPR035093">
    <property type="entry name" value="RelE/ParE_toxin_dom_sf"/>
</dbReference>
<name>A0A0G0H6M9_9BACT</name>